<dbReference type="Proteomes" id="UP000281406">
    <property type="component" value="Unassembled WGS sequence"/>
</dbReference>
<feature type="compositionally biased region" description="Basic and acidic residues" evidence="1">
    <location>
        <begin position="31"/>
        <end position="42"/>
    </location>
</feature>
<evidence type="ECO:0000256" key="1">
    <source>
        <dbReference type="SAM" id="MobiDB-lite"/>
    </source>
</evidence>
<accession>A0A3N0YFB9</accession>
<dbReference type="AlphaFoldDB" id="A0A3N0YFB9"/>
<feature type="compositionally biased region" description="Basic and acidic residues" evidence="1">
    <location>
        <begin position="51"/>
        <end position="68"/>
    </location>
</feature>
<protein>
    <submittedName>
        <fullName evidence="2">Uncharacterized protein</fullName>
    </submittedName>
</protein>
<organism evidence="2 3">
    <name type="scientific">Anabarilius grahami</name>
    <name type="common">Kanglang fish</name>
    <name type="synonym">Barilius grahami</name>
    <dbReference type="NCBI Taxonomy" id="495550"/>
    <lineage>
        <taxon>Eukaryota</taxon>
        <taxon>Metazoa</taxon>
        <taxon>Chordata</taxon>
        <taxon>Craniata</taxon>
        <taxon>Vertebrata</taxon>
        <taxon>Euteleostomi</taxon>
        <taxon>Actinopterygii</taxon>
        <taxon>Neopterygii</taxon>
        <taxon>Teleostei</taxon>
        <taxon>Ostariophysi</taxon>
        <taxon>Cypriniformes</taxon>
        <taxon>Xenocyprididae</taxon>
        <taxon>Xenocypridinae</taxon>
        <taxon>Xenocypridinae incertae sedis</taxon>
        <taxon>Anabarilius</taxon>
    </lineage>
</organism>
<keyword evidence="3" id="KW-1185">Reference proteome</keyword>
<feature type="region of interest" description="Disordered" evidence="1">
    <location>
        <begin position="22"/>
        <end position="93"/>
    </location>
</feature>
<gene>
    <name evidence="2" type="ORF">DPX16_0657</name>
</gene>
<comment type="caution">
    <text evidence="2">The sequence shown here is derived from an EMBL/GenBank/DDBJ whole genome shotgun (WGS) entry which is preliminary data.</text>
</comment>
<reference evidence="2 3" key="1">
    <citation type="submission" date="2018-10" db="EMBL/GenBank/DDBJ databases">
        <title>Genome assembly for a Yunnan-Guizhou Plateau 3E fish, Anabarilius grahami (Regan), and its evolutionary and genetic applications.</title>
        <authorList>
            <person name="Jiang W."/>
        </authorList>
    </citation>
    <scope>NUCLEOTIDE SEQUENCE [LARGE SCALE GENOMIC DNA]</scope>
    <source>
        <strain evidence="2">AG-KIZ</strain>
        <tissue evidence="2">Muscle</tissue>
    </source>
</reference>
<dbReference type="EMBL" id="RJVU01042818">
    <property type="protein sequence ID" value="ROL44949.1"/>
    <property type="molecule type" value="Genomic_DNA"/>
</dbReference>
<evidence type="ECO:0000313" key="3">
    <source>
        <dbReference type="Proteomes" id="UP000281406"/>
    </source>
</evidence>
<name>A0A3N0YFB9_ANAGA</name>
<proteinExistence type="predicted"/>
<evidence type="ECO:0000313" key="2">
    <source>
        <dbReference type="EMBL" id="ROL44949.1"/>
    </source>
</evidence>
<sequence length="93" mass="10296">MDSSRPLKVCCGICTKMLAADPLSPNLLAHTPKEESRKERLQKGSKQLKPTRRDGHPGERNSAERYKPLYEGSTTTHPGIYSASDKSAEEAVR</sequence>
<dbReference type="OrthoDB" id="303066at2759"/>